<name>A0AAE1T9X7_9LAMI</name>
<reference evidence="2" key="2">
    <citation type="journal article" date="2024" name="Plant">
        <title>Genomic evolution and insights into agronomic trait innovations of Sesamum species.</title>
        <authorList>
            <person name="Miao H."/>
            <person name="Wang L."/>
            <person name="Qu L."/>
            <person name="Liu H."/>
            <person name="Sun Y."/>
            <person name="Le M."/>
            <person name="Wang Q."/>
            <person name="Wei S."/>
            <person name="Zheng Y."/>
            <person name="Lin W."/>
            <person name="Duan Y."/>
            <person name="Cao H."/>
            <person name="Xiong S."/>
            <person name="Wang X."/>
            <person name="Wei L."/>
            <person name="Li C."/>
            <person name="Ma Q."/>
            <person name="Ju M."/>
            <person name="Zhao R."/>
            <person name="Li G."/>
            <person name="Mu C."/>
            <person name="Tian Q."/>
            <person name="Mei H."/>
            <person name="Zhang T."/>
            <person name="Gao T."/>
            <person name="Zhang H."/>
        </authorList>
    </citation>
    <scope>NUCLEOTIDE SEQUENCE</scope>
    <source>
        <strain evidence="2">K16</strain>
    </source>
</reference>
<sequence>MELLLSAVAVLSCTVVLTIYAWKILNWVWFVPRKLEKSLRQQGFVGNPYRFLLGDVKEMTRMAKQAYSKMKPIRSSIEISRKLLQKNKEAATDATATSNTPTPPSHHSPLPAVVSSPWQHAQALKDAPVALGPQSPE</sequence>
<accession>A0AAE1T9X7</accession>
<protein>
    <submittedName>
        <fullName evidence="2">Secologanin synthase</fullName>
    </submittedName>
</protein>
<comment type="caution">
    <text evidence="2">The sequence shown here is derived from an EMBL/GenBank/DDBJ whole genome shotgun (WGS) entry which is preliminary data.</text>
</comment>
<gene>
    <name evidence="2" type="ORF">Sango_3086200</name>
</gene>
<dbReference type="Proteomes" id="UP001289374">
    <property type="component" value="Unassembled WGS sequence"/>
</dbReference>
<feature type="region of interest" description="Disordered" evidence="1">
    <location>
        <begin position="87"/>
        <end position="137"/>
    </location>
</feature>
<organism evidence="2 3">
    <name type="scientific">Sesamum angolense</name>
    <dbReference type="NCBI Taxonomy" id="2727404"/>
    <lineage>
        <taxon>Eukaryota</taxon>
        <taxon>Viridiplantae</taxon>
        <taxon>Streptophyta</taxon>
        <taxon>Embryophyta</taxon>
        <taxon>Tracheophyta</taxon>
        <taxon>Spermatophyta</taxon>
        <taxon>Magnoliopsida</taxon>
        <taxon>eudicotyledons</taxon>
        <taxon>Gunneridae</taxon>
        <taxon>Pentapetalae</taxon>
        <taxon>asterids</taxon>
        <taxon>lamiids</taxon>
        <taxon>Lamiales</taxon>
        <taxon>Pedaliaceae</taxon>
        <taxon>Sesamum</taxon>
    </lineage>
</organism>
<evidence type="ECO:0000313" key="3">
    <source>
        <dbReference type="Proteomes" id="UP001289374"/>
    </source>
</evidence>
<dbReference type="AlphaFoldDB" id="A0AAE1T9X7"/>
<dbReference type="EMBL" id="JACGWL010000280">
    <property type="protein sequence ID" value="KAK4384155.1"/>
    <property type="molecule type" value="Genomic_DNA"/>
</dbReference>
<evidence type="ECO:0000313" key="2">
    <source>
        <dbReference type="EMBL" id="KAK4384155.1"/>
    </source>
</evidence>
<reference evidence="2" key="1">
    <citation type="submission" date="2020-06" db="EMBL/GenBank/DDBJ databases">
        <authorList>
            <person name="Li T."/>
            <person name="Hu X."/>
            <person name="Zhang T."/>
            <person name="Song X."/>
            <person name="Zhang H."/>
            <person name="Dai N."/>
            <person name="Sheng W."/>
            <person name="Hou X."/>
            <person name="Wei L."/>
        </authorList>
    </citation>
    <scope>NUCLEOTIDE SEQUENCE</scope>
    <source>
        <strain evidence="2">K16</strain>
        <tissue evidence="2">Leaf</tissue>
    </source>
</reference>
<keyword evidence="3" id="KW-1185">Reference proteome</keyword>
<proteinExistence type="predicted"/>
<evidence type="ECO:0000256" key="1">
    <source>
        <dbReference type="SAM" id="MobiDB-lite"/>
    </source>
</evidence>